<protein>
    <submittedName>
        <fullName evidence="1">Uncharacterized protein</fullName>
    </submittedName>
</protein>
<organism evidence="1">
    <name type="scientific">Serratia fonticola</name>
    <dbReference type="NCBI Taxonomy" id="47917"/>
    <lineage>
        <taxon>Bacteria</taxon>
        <taxon>Pseudomonadati</taxon>
        <taxon>Pseudomonadota</taxon>
        <taxon>Gammaproteobacteria</taxon>
        <taxon>Enterobacterales</taxon>
        <taxon>Yersiniaceae</taxon>
        <taxon>Serratia</taxon>
    </lineage>
</organism>
<dbReference type="AlphaFoldDB" id="A0A4U9UFL9"/>
<dbReference type="EMBL" id="CABEEZ010000067">
    <property type="protein sequence ID" value="VTR30362.1"/>
    <property type="molecule type" value="Genomic_DNA"/>
</dbReference>
<gene>
    <name evidence="1" type="ORF">NCTC12965_03053</name>
</gene>
<reference evidence="1" key="1">
    <citation type="submission" date="2019-05" db="EMBL/GenBank/DDBJ databases">
        <authorList>
            <consortium name="Pathogen Informatics"/>
        </authorList>
    </citation>
    <scope>NUCLEOTIDE SEQUENCE [LARGE SCALE GENOMIC DNA]</scope>
    <source>
        <strain evidence="1">NCTC12965</strain>
    </source>
</reference>
<accession>A0A4U9UFL9</accession>
<evidence type="ECO:0000313" key="1">
    <source>
        <dbReference type="EMBL" id="VTR30362.1"/>
    </source>
</evidence>
<sequence>MSNSLMNKFHPADNTPDYIWRKYVMPEVELVDIYTEVVPLFHNALLIRGFSNPFLVCIKQD</sequence>
<proteinExistence type="predicted"/>
<name>A0A4U9UFL9_SERFO</name>